<reference evidence="2" key="1">
    <citation type="submission" date="2019-02" db="EMBL/GenBank/DDBJ databases">
        <title>Deep-cultivation of Planctomycetes and their phenomic and genomic characterization uncovers novel biology.</title>
        <authorList>
            <person name="Wiegand S."/>
            <person name="Jogler M."/>
            <person name="Boedeker C."/>
            <person name="Pinto D."/>
            <person name="Vollmers J."/>
            <person name="Rivas-Marin E."/>
            <person name="Kohn T."/>
            <person name="Peeters S.H."/>
            <person name="Heuer A."/>
            <person name="Rast P."/>
            <person name="Oberbeckmann S."/>
            <person name="Bunk B."/>
            <person name="Jeske O."/>
            <person name="Meyerdierks A."/>
            <person name="Storesund J.E."/>
            <person name="Kallscheuer N."/>
            <person name="Luecker S."/>
            <person name="Lage O.M."/>
            <person name="Pohl T."/>
            <person name="Merkel B.J."/>
            <person name="Hornburger P."/>
            <person name="Mueller R.-W."/>
            <person name="Bruemmer F."/>
            <person name="Labrenz M."/>
            <person name="Spormann A.M."/>
            <person name="Op den Camp H."/>
            <person name="Overmann J."/>
            <person name="Amann R."/>
            <person name="Jetten M.S.M."/>
            <person name="Mascher T."/>
            <person name="Medema M.H."/>
            <person name="Devos D.P."/>
            <person name="Kaster A.-K."/>
            <person name="Ovreas L."/>
            <person name="Rohde M."/>
            <person name="Galperin M.Y."/>
            <person name="Jogler C."/>
        </authorList>
    </citation>
    <scope>NUCLEOTIDE SEQUENCE [LARGE SCALE GENOMIC DNA]</scope>
    <source>
        <strain evidence="2">Pan97</strain>
    </source>
</reference>
<gene>
    <name evidence="1" type="ORF">Pan97_05250</name>
</gene>
<dbReference type="AlphaFoldDB" id="A0A518C2V5"/>
<name>A0A518C2V5_9BACT</name>
<sequence length="234" mass="25723">MNDSSNNIDDRQLDRLVDGELSPEEYREVLSQLDQMPNGWRRCAHAFLESQALGQSLPLVMQTTPSCPQTELAPAAEKSSTSGNASFRRMETLAAMAASVMVAFGLGWYVSGIDSTTVDGPVPGLATNVTDPQLPPDAPVHTVQKPQFVYVNQWDGQQGGGMPIAIDPNKQYDPNAKWDTSWGMSPEQLQKLKDSGQPFQTQNRLIPVSLENGDRVVVPVQDVIVYEKPDLPYH</sequence>
<dbReference type="OrthoDB" id="271784at2"/>
<protein>
    <submittedName>
        <fullName evidence="1">Uncharacterized protein</fullName>
    </submittedName>
</protein>
<evidence type="ECO:0000313" key="1">
    <source>
        <dbReference type="EMBL" id="QDU73550.1"/>
    </source>
</evidence>
<organism evidence="1 2">
    <name type="scientific">Bremerella volcania</name>
    <dbReference type="NCBI Taxonomy" id="2527984"/>
    <lineage>
        <taxon>Bacteria</taxon>
        <taxon>Pseudomonadati</taxon>
        <taxon>Planctomycetota</taxon>
        <taxon>Planctomycetia</taxon>
        <taxon>Pirellulales</taxon>
        <taxon>Pirellulaceae</taxon>
        <taxon>Bremerella</taxon>
    </lineage>
</organism>
<keyword evidence="2" id="KW-1185">Reference proteome</keyword>
<dbReference type="KEGG" id="bvo:Pan97_05250"/>
<dbReference type="Proteomes" id="UP000318626">
    <property type="component" value="Chromosome"/>
</dbReference>
<accession>A0A518C2V5</accession>
<dbReference type="EMBL" id="CP036289">
    <property type="protein sequence ID" value="QDU73550.1"/>
    <property type="molecule type" value="Genomic_DNA"/>
</dbReference>
<evidence type="ECO:0000313" key="2">
    <source>
        <dbReference type="Proteomes" id="UP000318626"/>
    </source>
</evidence>
<dbReference type="RefSeq" id="WP_144970465.1">
    <property type="nucleotide sequence ID" value="NZ_CP036289.1"/>
</dbReference>
<proteinExistence type="predicted"/>